<evidence type="ECO:0000313" key="3">
    <source>
        <dbReference type="Proteomes" id="UP001220256"/>
    </source>
</evidence>
<dbReference type="EMBL" id="JAPVEB010000001">
    <property type="protein sequence ID" value="KAJ5283445.1"/>
    <property type="molecule type" value="Genomic_DNA"/>
</dbReference>
<organism evidence="2 3">
    <name type="scientific">Penicillium chrysogenum</name>
    <name type="common">Penicillium notatum</name>
    <dbReference type="NCBI Taxonomy" id="5076"/>
    <lineage>
        <taxon>Eukaryota</taxon>
        <taxon>Fungi</taxon>
        <taxon>Dikarya</taxon>
        <taxon>Ascomycota</taxon>
        <taxon>Pezizomycotina</taxon>
        <taxon>Eurotiomycetes</taxon>
        <taxon>Eurotiomycetidae</taxon>
        <taxon>Eurotiales</taxon>
        <taxon>Aspergillaceae</taxon>
        <taxon>Penicillium</taxon>
        <taxon>Penicillium chrysogenum species complex</taxon>
    </lineage>
</organism>
<feature type="region of interest" description="Disordered" evidence="1">
    <location>
        <begin position="148"/>
        <end position="180"/>
    </location>
</feature>
<comment type="caution">
    <text evidence="2">The sequence shown here is derived from an EMBL/GenBank/DDBJ whole genome shotgun (WGS) entry which is preliminary data.</text>
</comment>
<dbReference type="Proteomes" id="UP001220256">
    <property type="component" value="Unassembled WGS sequence"/>
</dbReference>
<evidence type="ECO:0000256" key="1">
    <source>
        <dbReference type="SAM" id="MobiDB-lite"/>
    </source>
</evidence>
<protein>
    <submittedName>
        <fullName evidence="2">Uncharacterized protein</fullName>
    </submittedName>
</protein>
<gene>
    <name evidence="2" type="ORF">N7505_001425</name>
</gene>
<accession>A0ABQ8WXT0</accession>
<evidence type="ECO:0000313" key="2">
    <source>
        <dbReference type="EMBL" id="KAJ5283445.1"/>
    </source>
</evidence>
<name>A0ABQ8WXT0_PENCH</name>
<feature type="compositionally biased region" description="Polar residues" evidence="1">
    <location>
        <begin position="148"/>
        <end position="157"/>
    </location>
</feature>
<sequence length="215" mass="23154">MEIYVPPDGVFRPMMNYSRGSKNPEPEPGFGGFRTGPDLENRDSGESRLLSRSIAARGIISPSSIGTKDMAAGGFKKPLPEEPFKSLDWGFLIGRIEMAVFWIGMFCCLFASCVGSKGGVVIPPSRSGSAEEAEVTLENKLDIKSQSFTGSGLSHSQPAGPDDHQYHNAPQSLSSPRSDENSWPAICLLLAPKILENVDRTAVLAPTQSKMPRGV</sequence>
<proteinExistence type="predicted"/>
<reference evidence="2 3" key="1">
    <citation type="journal article" date="2023" name="IMA Fungus">
        <title>Comparative genomic study of the Penicillium genus elucidates a diverse pangenome and 15 lateral gene transfer events.</title>
        <authorList>
            <person name="Petersen C."/>
            <person name="Sorensen T."/>
            <person name="Nielsen M.R."/>
            <person name="Sondergaard T.E."/>
            <person name="Sorensen J.L."/>
            <person name="Fitzpatrick D.A."/>
            <person name="Frisvad J.C."/>
            <person name="Nielsen K.L."/>
        </authorList>
    </citation>
    <scope>NUCLEOTIDE SEQUENCE [LARGE SCALE GENOMIC DNA]</scope>
    <source>
        <strain evidence="2 3">IBT 3361</strain>
    </source>
</reference>
<feature type="region of interest" description="Disordered" evidence="1">
    <location>
        <begin position="15"/>
        <end position="44"/>
    </location>
</feature>
<keyword evidence="3" id="KW-1185">Reference proteome</keyword>